<dbReference type="Gene3D" id="1.10.10.580">
    <property type="entry name" value="Structural maintenance of chromosome 1. Chain E"/>
    <property type="match status" value="1"/>
</dbReference>
<dbReference type="STRING" id="334253.SAMN04487943_104253"/>
<keyword evidence="2 5" id="KW-0159">Chromosome partition</keyword>
<dbReference type="InterPro" id="IPR003768">
    <property type="entry name" value="ScpA"/>
</dbReference>
<evidence type="ECO:0000256" key="4">
    <source>
        <dbReference type="ARBA" id="ARBA00044777"/>
    </source>
</evidence>
<keyword evidence="5" id="KW-0963">Cytoplasm</keyword>
<evidence type="ECO:0000256" key="2">
    <source>
        <dbReference type="ARBA" id="ARBA00022829"/>
    </source>
</evidence>
<comment type="similarity">
    <text evidence="5">Belongs to the ScpA family.</text>
</comment>
<dbReference type="HAMAP" id="MF_01805">
    <property type="entry name" value="ScpA"/>
    <property type="match status" value="1"/>
</dbReference>
<name>A0A1I4L0D0_9BACI</name>
<comment type="function">
    <text evidence="5">Participates in chromosomal partition during cell division. May act via the formation of a condensin-like complex containing Smc and ScpB that pull DNA away from mid-cell into both cell halves.</text>
</comment>
<comment type="subcellular location">
    <subcellularLocation>
        <location evidence="5">Cytoplasm</location>
    </subcellularLocation>
    <text evidence="5">Associated with two foci at the outer edges of the nucleoid region in young cells, and at four foci within both cell halves in older cells.</text>
</comment>
<dbReference type="GO" id="GO:0005737">
    <property type="term" value="C:cytoplasm"/>
    <property type="evidence" value="ECO:0007669"/>
    <property type="project" value="UniProtKB-SubCell"/>
</dbReference>
<dbReference type="PANTHER" id="PTHR33969">
    <property type="entry name" value="SEGREGATION AND CONDENSATION PROTEIN A"/>
    <property type="match status" value="1"/>
</dbReference>
<proteinExistence type="inferred from homology"/>
<keyword evidence="7" id="KW-1185">Reference proteome</keyword>
<evidence type="ECO:0000256" key="1">
    <source>
        <dbReference type="ARBA" id="ARBA00022618"/>
    </source>
</evidence>
<evidence type="ECO:0000313" key="7">
    <source>
        <dbReference type="Proteomes" id="UP000198565"/>
    </source>
</evidence>
<organism evidence="6 7">
    <name type="scientific">Gracilibacillus orientalis</name>
    <dbReference type="NCBI Taxonomy" id="334253"/>
    <lineage>
        <taxon>Bacteria</taxon>
        <taxon>Bacillati</taxon>
        <taxon>Bacillota</taxon>
        <taxon>Bacilli</taxon>
        <taxon>Bacillales</taxon>
        <taxon>Bacillaceae</taxon>
        <taxon>Gracilibacillus</taxon>
    </lineage>
</organism>
<gene>
    <name evidence="5" type="primary">scpA</name>
    <name evidence="6" type="ORF">SAMN04487943_104253</name>
</gene>
<evidence type="ECO:0000256" key="3">
    <source>
        <dbReference type="ARBA" id="ARBA00023306"/>
    </source>
</evidence>
<dbReference type="PANTHER" id="PTHR33969:SF2">
    <property type="entry name" value="SEGREGATION AND CONDENSATION PROTEIN A"/>
    <property type="match status" value="1"/>
</dbReference>
<dbReference type="EMBL" id="FOTR01000004">
    <property type="protein sequence ID" value="SFL84087.1"/>
    <property type="molecule type" value="Genomic_DNA"/>
</dbReference>
<protein>
    <recommendedName>
        <fullName evidence="4 5">Segregation and condensation protein A</fullName>
    </recommendedName>
</protein>
<dbReference type="Pfam" id="PF02616">
    <property type="entry name" value="SMC_ScpA"/>
    <property type="match status" value="1"/>
</dbReference>
<comment type="subunit">
    <text evidence="5">Component of a cohesin-like complex composed of ScpA, ScpB and the Smc homodimer, in which ScpA and ScpB bind to the head domain of Smc. The presence of the three proteins is required for the association of the complex with DNA.</text>
</comment>
<dbReference type="OrthoDB" id="9811016at2"/>
<dbReference type="InterPro" id="IPR023093">
    <property type="entry name" value="ScpA-like_C"/>
</dbReference>
<dbReference type="Proteomes" id="UP000198565">
    <property type="component" value="Unassembled WGS sequence"/>
</dbReference>
<evidence type="ECO:0000256" key="5">
    <source>
        <dbReference type="HAMAP-Rule" id="MF_01805"/>
    </source>
</evidence>
<keyword evidence="1 5" id="KW-0132">Cell division</keyword>
<accession>A0A1I4L0D0</accession>
<reference evidence="7" key="1">
    <citation type="submission" date="2016-10" db="EMBL/GenBank/DDBJ databases">
        <authorList>
            <person name="Varghese N."/>
            <person name="Submissions S."/>
        </authorList>
    </citation>
    <scope>NUCLEOTIDE SEQUENCE [LARGE SCALE GENOMIC DNA]</scope>
    <source>
        <strain evidence="7">CGMCC 1.4250</strain>
    </source>
</reference>
<dbReference type="AlphaFoldDB" id="A0A1I4L0D0"/>
<dbReference type="GO" id="GO:0006260">
    <property type="term" value="P:DNA replication"/>
    <property type="evidence" value="ECO:0007669"/>
    <property type="project" value="UniProtKB-UniRule"/>
</dbReference>
<dbReference type="Gene3D" id="6.10.250.2410">
    <property type="match status" value="1"/>
</dbReference>
<dbReference type="GO" id="GO:0051301">
    <property type="term" value="P:cell division"/>
    <property type="evidence" value="ECO:0007669"/>
    <property type="project" value="UniProtKB-KW"/>
</dbReference>
<dbReference type="GO" id="GO:0007059">
    <property type="term" value="P:chromosome segregation"/>
    <property type="evidence" value="ECO:0007669"/>
    <property type="project" value="UniProtKB-UniRule"/>
</dbReference>
<dbReference type="NCBIfam" id="NF000995">
    <property type="entry name" value="PRK00104.1-4"/>
    <property type="match status" value="1"/>
</dbReference>
<sequence>MPDHYHVKLETFEGPLDLLLHLINKYEIDIYDIPVKEITVQYMAYIHTMQQLELNIASEYLVMAATLLEIKSKLLLPNPTVEIEEEYEEDPREELMRRLVEYRKYKEAAEHLKEREVEQSQVHTRPPLQLGKEESYQLPEGAANIYDMMEAIGKVLERQKWNRPMETSVQRQEIPIDQRMDEIMEKVNQFEHPISFYQLFPSKTRTYIVSTFIAILELMKQKKINCKQEKQLDELIVYRYQS</sequence>
<evidence type="ECO:0000313" key="6">
    <source>
        <dbReference type="EMBL" id="SFL84087.1"/>
    </source>
</evidence>
<keyword evidence="3 5" id="KW-0131">Cell cycle</keyword>
<dbReference type="RefSeq" id="WP_091483407.1">
    <property type="nucleotide sequence ID" value="NZ_FOTR01000004.1"/>
</dbReference>